<evidence type="ECO:0000313" key="2">
    <source>
        <dbReference type="EMBL" id="CAE0299183.1"/>
    </source>
</evidence>
<proteinExistence type="predicted"/>
<evidence type="ECO:0000256" key="1">
    <source>
        <dbReference type="SAM" id="MobiDB-lite"/>
    </source>
</evidence>
<organism evidence="2">
    <name type="scientific">Spumella elongata</name>
    <dbReference type="NCBI Taxonomy" id="89044"/>
    <lineage>
        <taxon>Eukaryota</taxon>
        <taxon>Sar</taxon>
        <taxon>Stramenopiles</taxon>
        <taxon>Ochrophyta</taxon>
        <taxon>Chrysophyceae</taxon>
        <taxon>Chromulinales</taxon>
        <taxon>Chromulinaceae</taxon>
        <taxon>Spumella</taxon>
    </lineage>
</organism>
<feature type="compositionally biased region" description="Low complexity" evidence="1">
    <location>
        <begin position="420"/>
        <end position="435"/>
    </location>
</feature>
<feature type="region of interest" description="Disordered" evidence="1">
    <location>
        <begin position="666"/>
        <end position="695"/>
    </location>
</feature>
<dbReference type="EMBL" id="HBIC01054586">
    <property type="protein sequence ID" value="CAE0299183.1"/>
    <property type="molecule type" value="Transcribed_RNA"/>
</dbReference>
<reference evidence="2" key="1">
    <citation type="submission" date="2021-01" db="EMBL/GenBank/DDBJ databases">
        <authorList>
            <person name="Corre E."/>
            <person name="Pelletier E."/>
            <person name="Niang G."/>
            <person name="Scheremetjew M."/>
            <person name="Finn R."/>
            <person name="Kale V."/>
            <person name="Holt S."/>
            <person name="Cochrane G."/>
            <person name="Meng A."/>
            <person name="Brown T."/>
            <person name="Cohen L."/>
        </authorList>
    </citation>
    <scope>NUCLEOTIDE SEQUENCE</scope>
    <source>
        <strain evidence="2">CCAP 955/1</strain>
    </source>
</reference>
<feature type="region of interest" description="Disordered" evidence="1">
    <location>
        <begin position="498"/>
        <end position="575"/>
    </location>
</feature>
<feature type="compositionally biased region" description="Acidic residues" evidence="1">
    <location>
        <begin position="558"/>
        <end position="574"/>
    </location>
</feature>
<feature type="compositionally biased region" description="Basic and acidic residues" evidence="1">
    <location>
        <begin position="686"/>
        <end position="695"/>
    </location>
</feature>
<sequence length="695" mass="79065">MQTEEGIRGPFRPTKTIVLSELSTRERELYYSLLVANNAKFYRDEEGRYIGNVRILAPHEKKVENELRRRNEASNYSISFQERLTKLKNEGFIDVTVVAPEHLEYNAYPRFTALIANNGDTVRPRQRPFTWVMKIVEDIFDHRFSLEKNDIEREDESPSFDLMLLIFPVFVVRKIGTNVGLKTIVDQTCWDLLYNVNLYRKDYLELEVFGRFLQEFYDHDDLLFFLYVRSVLAKVLHISFKARWQKKFDGVSGQPKALWISYKEAAHVARIVFGSDNEGLFRDFMRLITPQMVGEKTASGDSRRIDITEYLHLSVVGYHQSQTQQKQNQEGRMLVPIPGQLAPMAPAPMPTGLTFEGSQQGHSDGREGGDNQQRGQGHDQYQGQQGNGAGEVNNEGEEDYYSFDYPPAEQGAYTPYNYDQQQQQGGDPYGAQGQGFDPYAQQRQGMYSGDSYEDPYDAVELTEGLDLQSLASSPIGRIAAASNAQYPYSQSAVDNNYHQSDYNEYNNDHHHQQDSSNYLHSEDIPFDRSSMGFTEISPRQSGGAAAAELNRERHGQTDAEEADYLEEEPEEGQEELNPFELLQAERESEFLGALIEPLSALPEEYAQYATNDLGDRLRQTVQIFLQDKDIPDLASLDAILRDFLSLDALRSDMESFRDEIIEYYMQDDGAGGDGEGEGDGDYGAEMESKEHGGAQ</sequence>
<name>A0A7S3HLQ1_9STRA</name>
<feature type="compositionally biased region" description="Acidic residues" evidence="1">
    <location>
        <begin position="674"/>
        <end position="684"/>
    </location>
</feature>
<dbReference type="AlphaFoldDB" id="A0A7S3HLQ1"/>
<feature type="region of interest" description="Disordered" evidence="1">
    <location>
        <begin position="339"/>
        <end position="454"/>
    </location>
</feature>
<accession>A0A7S3HLQ1</accession>
<protein>
    <submittedName>
        <fullName evidence="2">Uncharacterized protein</fullName>
    </submittedName>
</protein>
<feature type="compositionally biased region" description="Low complexity" evidence="1">
    <location>
        <begin position="372"/>
        <end position="384"/>
    </location>
</feature>
<gene>
    <name evidence="2" type="ORF">SELO1098_LOCUS28037</name>
</gene>